<reference evidence="10" key="1">
    <citation type="submission" date="2024-02" db="EMBL/GenBank/DDBJ databases">
        <authorList>
            <consortium name="ELIXIR-Norway"/>
            <consortium name="Elixir Norway"/>
        </authorList>
    </citation>
    <scope>NUCLEOTIDE SEQUENCE</scope>
</reference>
<comment type="function">
    <text evidence="1">Transaldolase is important for the balance of metabolites in the pentose-phosphate pathway.</text>
</comment>
<evidence type="ECO:0000256" key="7">
    <source>
        <dbReference type="ARBA" id="ARBA00023126"/>
    </source>
</evidence>
<comment type="pathway">
    <text evidence="3">Carbohydrate degradation; pentose phosphate pathway.</text>
</comment>
<evidence type="ECO:0000256" key="6">
    <source>
        <dbReference type="ARBA" id="ARBA00022679"/>
    </source>
</evidence>
<evidence type="ECO:0000313" key="11">
    <source>
        <dbReference type="Proteomes" id="UP001497444"/>
    </source>
</evidence>
<evidence type="ECO:0000256" key="3">
    <source>
        <dbReference type="ARBA" id="ARBA00004959"/>
    </source>
</evidence>
<comment type="catalytic activity">
    <reaction evidence="9">
        <text>D-sedoheptulose 7-phosphate + D-glyceraldehyde 3-phosphate = D-erythrose 4-phosphate + beta-D-fructose 6-phosphate</text>
        <dbReference type="Rhea" id="RHEA:17053"/>
        <dbReference type="ChEBI" id="CHEBI:16897"/>
        <dbReference type="ChEBI" id="CHEBI:57483"/>
        <dbReference type="ChEBI" id="CHEBI:57634"/>
        <dbReference type="ChEBI" id="CHEBI:59776"/>
        <dbReference type="EC" id="2.2.1.2"/>
    </reaction>
</comment>
<comment type="subcellular location">
    <subcellularLocation>
        <location evidence="2">Cytoplasm</location>
    </subcellularLocation>
</comment>
<dbReference type="InterPro" id="IPR013785">
    <property type="entry name" value="Aldolase_TIM"/>
</dbReference>
<dbReference type="HAMAP" id="MF_00493">
    <property type="entry name" value="Transaldolase_2"/>
    <property type="match status" value="1"/>
</dbReference>
<dbReference type="InterPro" id="IPR001585">
    <property type="entry name" value="TAL/FSA"/>
</dbReference>
<dbReference type="Pfam" id="PF00923">
    <property type="entry name" value="TAL_FSA"/>
    <property type="match status" value="1"/>
</dbReference>
<evidence type="ECO:0000313" key="10">
    <source>
        <dbReference type="EMBL" id="CAK9269902.1"/>
    </source>
</evidence>
<comment type="similarity">
    <text evidence="4">Belongs to the transaldolase family. Type 2 subfamily.</text>
</comment>
<evidence type="ECO:0000256" key="5">
    <source>
        <dbReference type="ARBA" id="ARBA00022490"/>
    </source>
</evidence>
<organism evidence="10 11">
    <name type="scientific">Sphagnum jensenii</name>
    <dbReference type="NCBI Taxonomy" id="128206"/>
    <lineage>
        <taxon>Eukaryota</taxon>
        <taxon>Viridiplantae</taxon>
        <taxon>Streptophyta</taxon>
        <taxon>Embryophyta</taxon>
        <taxon>Bryophyta</taxon>
        <taxon>Sphagnophytina</taxon>
        <taxon>Sphagnopsida</taxon>
        <taxon>Sphagnales</taxon>
        <taxon>Sphagnaceae</taxon>
        <taxon>Sphagnum</taxon>
    </lineage>
</organism>
<proteinExistence type="inferred from homology"/>
<evidence type="ECO:0008006" key="12">
    <source>
        <dbReference type="Google" id="ProtNLM"/>
    </source>
</evidence>
<dbReference type="PROSITE" id="PS01054">
    <property type="entry name" value="TRANSALDOLASE_1"/>
    <property type="match status" value="1"/>
</dbReference>
<keyword evidence="8" id="KW-0704">Schiff base</keyword>
<evidence type="ECO:0000256" key="4">
    <source>
        <dbReference type="ARBA" id="ARBA00008426"/>
    </source>
</evidence>
<evidence type="ECO:0000256" key="9">
    <source>
        <dbReference type="ARBA" id="ARBA00048810"/>
    </source>
</evidence>
<evidence type="ECO:0000256" key="2">
    <source>
        <dbReference type="ARBA" id="ARBA00004496"/>
    </source>
</evidence>
<keyword evidence="5" id="KW-0963">Cytoplasm</keyword>
<dbReference type="NCBIfam" id="TIGR00876">
    <property type="entry name" value="tal_mycobact"/>
    <property type="match status" value="1"/>
</dbReference>
<accession>A0ABP0WSP7</accession>
<name>A0ABP0WSP7_9BRYO</name>
<dbReference type="Gene3D" id="3.20.20.70">
    <property type="entry name" value="Aldolase class I"/>
    <property type="match status" value="1"/>
</dbReference>
<dbReference type="NCBIfam" id="NF002881">
    <property type="entry name" value="PRK03343.1"/>
    <property type="match status" value="1"/>
</dbReference>
<dbReference type="EMBL" id="OZ020098">
    <property type="protein sequence ID" value="CAK9269902.1"/>
    <property type="molecule type" value="Genomic_DNA"/>
</dbReference>
<protein>
    <recommendedName>
        <fullName evidence="12">Transaldolase</fullName>
    </recommendedName>
</protein>
<dbReference type="SUPFAM" id="SSF51569">
    <property type="entry name" value="Aldolase"/>
    <property type="match status" value="1"/>
</dbReference>
<dbReference type="InterPro" id="IPR018225">
    <property type="entry name" value="Transaldolase_AS"/>
</dbReference>
<keyword evidence="6" id="KW-0808">Transferase</keyword>
<dbReference type="PANTHER" id="PTHR10683:SF31">
    <property type="entry name" value="TRANSALDOLASE"/>
    <property type="match status" value="1"/>
</dbReference>
<dbReference type="PANTHER" id="PTHR10683">
    <property type="entry name" value="TRANSALDOLASE"/>
    <property type="match status" value="1"/>
</dbReference>
<evidence type="ECO:0000256" key="8">
    <source>
        <dbReference type="ARBA" id="ARBA00023270"/>
    </source>
</evidence>
<keyword evidence="11" id="KW-1185">Reference proteome</keyword>
<dbReference type="InterPro" id="IPR004732">
    <property type="entry name" value="Transaldolase_2"/>
</dbReference>
<dbReference type="CDD" id="cd00955">
    <property type="entry name" value="Transaldolase_like"/>
    <property type="match status" value="1"/>
</dbReference>
<evidence type="ECO:0000256" key="1">
    <source>
        <dbReference type="ARBA" id="ARBA00003518"/>
    </source>
</evidence>
<dbReference type="Proteomes" id="UP001497444">
    <property type="component" value="Chromosome 3"/>
</dbReference>
<keyword evidence="7" id="KW-0570">Pentose shunt</keyword>
<gene>
    <name evidence="10" type="ORF">CSSPJE1EN1_LOCUS15380</name>
</gene>
<sequence length="482" mass="53126">MASIQTWCQSPSIGGMLATNMDNPTRAMPFVFGDYMGLRMLPGLKGSAVATKFMPQYPGTSRTAGCSCVLQPRAAVNKTRLHDLYEQEKQSPWYDNLRRPVTILEPLIKSGVRGVTSNPTIFEKAIAGSDAYDDQFRQLIREGKSVEDAYWALVVQDIQDACDLFQALYDESEGGDGYISVEVSPLLANETERTIESANYLHKTVNRPNVLIKIPATAECIPSIKQVIASSISVNVTLIFSLQRYEAVIDAYLDGLEEVKGDLSKISSVASFFVSRVDSFIDKKLEAIGTEEALDLCGKAAVAQAALAFKLYQEKFSGPQWEALEQRGARKQRVLWASTSVKNPSYSDTLYVNPLIGPDTVTTMPDAALNAFIDHGKVARTIDADLKSAQDTYDKIEKLGIHWSDVGSLLELEGVVSFKRSFNNLIKSLTVKADALAQSNQTSSSCLCLQRQIKVRYGALNSAILLELARMVYQPTRISFTH</sequence>